<gene>
    <name evidence="3" type="ORF">AXG93_2958s1520</name>
</gene>
<sequence>MEAMSRMQLQLKACSAVQSSRRGQSLSHAPLPNASTSNSSMKSTSWFSSTQSIFRTSEPCQRKRTNAKRFIDEVLDPAPSRGRDSSTGVMLSAAKAIRWSGSIRSATENSLCSTSPSLPPLDCATVIILKFAFSFQDKNLQEMHKELLWMLDSLLPAKRIMMNEVTWNFLLRETQFSADEIMLYYLLHVLSTRAFDAELVTDLVHLRRTSCLAHEIVHEILCDVSRRVVLRYGVPNVKRTAKLTPEEVEAEAPAQAAFSKILYLAELRPFCFPDTPSSWEILKIFEVTEEDAMRLRLSDPLSDQAAEALTVSHRLVRLLQEQRLPVGQFARTLEAYQQKPGLVASRR</sequence>
<dbReference type="EMBL" id="LVLJ01003787">
    <property type="protein sequence ID" value="OAE19774.1"/>
    <property type="molecule type" value="Genomic_DNA"/>
</dbReference>
<dbReference type="GO" id="GO:0009941">
    <property type="term" value="C:chloroplast envelope"/>
    <property type="evidence" value="ECO:0007669"/>
    <property type="project" value="TreeGrafter"/>
</dbReference>
<organism evidence="3 4">
    <name type="scientific">Marchantia polymorpha subsp. ruderalis</name>
    <dbReference type="NCBI Taxonomy" id="1480154"/>
    <lineage>
        <taxon>Eukaryota</taxon>
        <taxon>Viridiplantae</taxon>
        <taxon>Streptophyta</taxon>
        <taxon>Embryophyta</taxon>
        <taxon>Marchantiophyta</taxon>
        <taxon>Marchantiopsida</taxon>
        <taxon>Marchantiidae</taxon>
        <taxon>Marchantiales</taxon>
        <taxon>Marchantiaceae</taxon>
        <taxon>Marchantia</taxon>
    </lineage>
</organism>
<accession>A0A176VFU9</accession>
<name>A0A176VFU9_MARPO</name>
<dbReference type="Pfam" id="PF22915">
    <property type="entry name" value="ARMH5"/>
    <property type="match status" value="1"/>
</dbReference>
<dbReference type="GO" id="GO:0009535">
    <property type="term" value="C:chloroplast thylakoid membrane"/>
    <property type="evidence" value="ECO:0007669"/>
    <property type="project" value="TreeGrafter"/>
</dbReference>
<evidence type="ECO:0000313" key="4">
    <source>
        <dbReference type="Proteomes" id="UP000077202"/>
    </source>
</evidence>
<dbReference type="AlphaFoldDB" id="A0A176VFU9"/>
<dbReference type="PANTHER" id="PTHR36793">
    <property type="entry name" value="RIBOSOMAL RNA SMALL SUBUNIT METHYLTRANSFERASE J"/>
    <property type="match status" value="1"/>
</dbReference>
<evidence type="ECO:0000313" key="3">
    <source>
        <dbReference type="EMBL" id="OAE19774.1"/>
    </source>
</evidence>
<evidence type="ECO:0000256" key="1">
    <source>
        <dbReference type="SAM" id="MobiDB-lite"/>
    </source>
</evidence>
<dbReference type="InterPro" id="IPR055241">
    <property type="entry name" value="Armadillo_rpt_dom"/>
</dbReference>
<protein>
    <recommendedName>
        <fullName evidence="2">Armadillo-like repeats domain-containing protein</fullName>
    </recommendedName>
</protein>
<evidence type="ECO:0000259" key="2">
    <source>
        <dbReference type="Pfam" id="PF22915"/>
    </source>
</evidence>
<proteinExistence type="predicted"/>
<dbReference type="PANTHER" id="PTHR36793:SF1">
    <property type="entry name" value="RIBOSOMAL RNA SMALL SUBUNIT METHYLTRANSFERASE J"/>
    <property type="match status" value="1"/>
</dbReference>
<keyword evidence="4" id="KW-1185">Reference proteome</keyword>
<feature type="region of interest" description="Disordered" evidence="1">
    <location>
        <begin position="20"/>
        <end position="43"/>
    </location>
</feature>
<reference evidence="3" key="1">
    <citation type="submission" date="2016-03" db="EMBL/GenBank/DDBJ databases">
        <title>Mechanisms controlling the formation of the plant cell surface in tip-growing cells are functionally conserved among land plants.</title>
        <authorList>
            <person name="Honkanen S."/>
            <person name="Jones V.A."/>
            <person name="Morieri G."/>
            <person name="Champion C."/>
            <person name="Hetherington A.J."/>
            <person name="Kelly S."/>
            <person name="Saint-Marcoux D."/>
            <person name="Proust H."/>
            <person name="Prescott H."/>
            <person name="Dolan L."/>
        </authorList>
    </citation>
    <scope>NUCLEOTIDE SEQUENCE [LARGE SCALE GENOMIC DNA]</scope>
    <source>
        <tissue evidence="3">Whole gametophyte</tissue>
    </source>
</reference>
<comment type="caution">
    <text evidence="3">The sequence shown here is derived from an EMBL/GenBank/DDBJ whole genome shotgun (WGS) entry which is preliminary data.</text>
</comment>
<feature type="domain" description="Armadillo-like repeats" evidence="2">
    <location>
        <begin position="174"/>
        <end position="266"/>
    </location>
</feature>
<dbReference type="Proteomes" id="UP000077202">
    <property type="component" value="Unassembled WGS sequence"/>
</dbReference>